<reference evidence="4 5" key="1">
    <citation type="journal article" date="2021" name="Microbiol. Resour. Announc.">
        <title>Complete Genome Sequences of Three Human Oral Treponema parvum Isolates.</title>
        <authorList>
            <person name="Zeng H."/>
            <person name="Watt R.M."/>
        </authorList>
    </citation>
    <scope>NUCLEOTIDE SEQUENCE [LARGE SCALE GENOMIC DNA]</scope>
    <source>
        <strain evidence="4 5">ATCC 700770</strain>
    </source>
</reference>
<accession>A0A975F6B9</accession>
<dbReference type="KEGG" id="tpav:HRQ91_02735"/>
<feature type="chain" id="PRO_5036850440" evidence="2">
    <location>
        <begin position="28"/>
        <end position="322"/>
    </location>
</feature>
<evidence type="ECO:0000259" key="3">
    <source>
        <dbReference type="Pfam" id="PF03968"/>
    </source>
</evidence>
<dbReference type="Gene3D" id="2.60.450.10">
    <property type="entry name" value="Lipopolysaccharide (LPS) transport protein A like domain"/>
    <property type="match status" value="2"/>
</dbReference>
<gene>
    <name evidence="4" type="ORF">HRQ91_02735</name>
</gene>
<evidence type="ECO:0000313" key="4">
    <source>
        <dbReference type="EMBL" id="QTQ15098.1"/>
    </source>
</evidence>
<dbReference type="EMBL" id="CP054142">
    <property type="protein sequence ID" value="QTQ15098.1"/>
    <property type="molecule type" value="Genomic_DNA"/>
</dbReference>
<feature type="region of interest" description="Disordered" evidence="1">
    <location>
        <begin position="202"/>
        <end position="322"/>
    </location>
</feature>
<keyword evidence="5" id="KW-1185">Reference proteome</keyword>
<dbReference type="InterPro" id="IPR005653">
    <property type="entry name" value="OstA-like_N"/>
</dbReference>
<feature type="compositionally biased region" description="Polar residues" evidence="1">
    <location>
        <begin position="202"/>
        <end position="212"/>
    </location>
</feature>
<name>A0A975F6B9_9SPIR</name>
<evidence type="ECO:0000313" key="5">
    <source>
        <dbReference type="Proteomes" id="UP000671908"/>
    </source>
</evidence>
<feature type="domain" description="Organic solvent tolerance-like N-terminal" evidence="3">
    <location>
        <begin position="44"/>
        <end position="167"/>
    </location>
</feature>
<feature type="signal peptide" evidence="2">
    <location>
        <begin position="1"/>
        <end position="27"/>
    </location>
</feature>
<sequence length="322" mass="34562">MKNFITENFTKAIKFLFLAIILSPAFSDVITFRADGMTGSTGGKNDRTNLEGHAFVKTDSMEIAADKIGISGDNFRYIQAEGNIFVKNTKTEMDFTCGRLSYDRETKIAVLDTDVNLTDTKNGVSAKAQMVEYNQNTETAVLQINIELRQKDNVCTGAYAIYHKNEQLLEISGSPKIVQGDDIFRAQEISLKLDTQEITMSGRVQGSITSASKNDKSENEPDADTNTAAQEDAATTKGVAAAMTTGTDDPNAAHDDDPKSAVQNEKSNRNVGGGSLKKNAASNGRAPLSGSEQGAYNGKNEAKESLHDSSPAPAKGGSRAKK</sequence>
<dbReference type="Pfam" id="PF03968">
    <property type="entry name" value="LptD_N"/>
    <property type="match status" value="1"/>
</dbReference>
<dbReference type="AlphaFoldDB" id="A0A975F6B9"/>
<evidence type="ECO:0000256" key="2">
    <source>
        <dbReference type="SAM" id="SignalP"/>
    </source>
</evidence>
<dbReference type="Proteomes" id="UP000671908">
    <property type="component" value="Chromosome"/>
</dbReference>
<organism evidence="4 5">
    <name type="scientific">Treponema parvum</name>
    <dbReference type="NCBI Taxonomy" id="138851"/>
    <lineage>
        <taxon>Bacteria</taxon>
        <taxon>Pseudomonadati</taxon>
        <taxon>Spirochaetota</taxon>
        <taxon>Spirochaetia</taxon>
        <taxon>Spirochaetales</taxon>
        <taxon>Treponemataceae</taxon>
        <taxon>Treponema</taxon>
    </lineage>
</organism>
<evidence type="ECO:0000256" key="1">
    <source>
        <dbReference type="SAM" id="MobiDB-lite"/>
    </source>
</evidence>
<protein>
    <submittedName>
        <fullName evidence="4">Organic solvent tolerance protein OstA</fullName>
    </submittedName>
</protein>
<keyword evidence="2" id="KW-0732">Signal</keyword>
<proteinExistence type="predicted"/>